<keyword evidence="3" id="KW-1185">Reference proteome</keyword>
<dbReference type="EMBL" id="FPBV01000052">
    <property type="protein sequence ID" value="SFV09186.1"/>
    <property type="molecule type" value="Genomic_DNA"/>
</dbReference>
<accession>A0A1I7LHP7</accession>
<feature type="domain" description="GGDEF" evidence="1">
    <location>
        <begin position="93"/>
        <end position="220"/>
    </location>
</feature>
<gene>
    <name evidence="2" type="ORF">SAMN05421543_1525</name>
</gene>
<evidence type="ECO:0000313" key="3">
    <source>
        <dbReference type="Proteomes" id="UP000183508"/>
    </source>
</evidence>
<dbReference type="SUPFAM" id="SSF55073">
    <property type="entry name" value="Nucleotide cyclase"/>
    <property type="match status" value="1"/>
</dbReference>
<dbReference type="InterPro" id="IPR050469">
    <property type="entry name" value="Diguanylate_Cyclase"/>
</dbReference>
<dbReference type="Pfam" id="PF00990">
    <property type="entry name" value="GGDEF"/>
    <property type="match status" value="1"/>
</dbReference>
<dbReference type="GO" id="GO:0052621">
    <property type="term" value="F:diguanylate cyclase activity"/>
    <property type="evidence" value="ECO:0007669"/>
    <property type="project" value="TreeGrafter"/>
</dbReference>
<dbReference type="PANTHER" id="PTHR45138:SF9">
    <property type="entry name" value="DIGUANYLATE CYCLASE DGCM-RELATED"/>
    <property type="match status" value="1"/>
</dbReference>
<evidence type="ECO:0000313" key="2">
    <source>
        <dbReference type="EMBL" id="SFV09186.1"/>
    </source>
</evidence>
<proteinExistence type="predicted"/>
<dbReference type="Gene3D" id="3.30.70.270">
    <property type="match status" value="1"/>
</dbReference>
<feature type="non-terminal residue" evidence="2">
    <location>
        <position position="1"/>
    </location>
</feature>
<dbReference type="PANTHER" id="PTHR45138">
    <property type="entry name" value="REGULATORY COMPONENTS OF SENSORY TRANSDUCTION SYSTEM"/>
    <property type="match status" value="1"/>
</dbReference>
<sequence>HERGILAGQSDWKSRFAVLDVPCSDGVYRVYFRADPGAEYSEAARFAQAVDALLHDHERLKTEAFHDALTGCLNRKGLQTWFTERARRYTDDTGFVLVLVDFDHFKQLNDTHGHAKGDEALREITAALRAELRAYDILARIGGDEFVLVLEACACHPGIVQRLEGIKQRLPLKDYDLDMTMGVACYPRHGRTLEQLLARADLCLYRGKQQGRGLIVFDMDDSGTGEEGTNGGGALDGCQGCH</sequence>
<dbReference type="PROSITE" id="PS50887">
    <property type="entry name" value="GGDEF"/>
    <property type="match status" value="1"/>
</dbReference>
<dbReference type="NCBIfam" id="TIGR00254">
    <property type="entry name" value="GGDEF"/>
    <property type="match status" value="1"/>
</dbReference>
<dbReference type="RefSeq" id="WP_074956781.1">
    <property type="nucleotide sequence ID" value="NZ_FPBV01000052.1"/>
</dbReference>
<dbReference type="OrthoDB" id="9759607at2"/>
<evidence type="ECO:0000259" key="1">
    <source>
        <dbReference type="PROSITE" id="PS50887"/>
    </source>
</evidence>
<reference evidence="3" key="1">
    <citation type="submission" date="2016-10" db="EMBL/GenBank/DDBJ databases">
        <authorList>
            <person name="Varghese N."/>
        </authorList>
    </citation>
    <scope>NUCLEOTIDE SEQUENCE [LARGE SCALE GENOMIC DNA]</scope>
    <source>
        <strain evidence="3">DSM 17980</strain>
    </source>
</reference>
<dbReference type="CDD" id="cd01949">
    <property type="entry name" value="GGDEF"/>
    <property type="match status" value="1"/>
</dbReference>
<protein>
    <submittedName>
        <fullName evidence="2">Diguanylate cyclase (GGDEF) domain-containing protein</fullName>
    </submittedName>
</protein>
<dbReference type="InterPro" id="IPR043128">
    <property type="entry name" value="Rev_trsase/Diguanyl_cyclase"/>
</dbReference>
<dbReference type="InterPro" id="IPR029787">
    <property type="entry name" value="Nucleotide_cyclase"/>
</dbReference>
<dbReference type="AlphaFoldDB" id="A0A1I7LHP7"/>
<organism evidence="2 3">
    <name type="scientific">Alicyclobacillus macrosporangiidus</name>
    <dbReference type="NCBI Taxonomy" id="392015"/>
    <lineage>
        <taxon>Bacteria</taxon>
        <taxon>Bacillati</taxon>
        <taxon>Bacillota</taxon>
        <taxon>Bacilli</taxon>
        <taxon>Bacillales</taxon>
        <taxon>Alicyclobacillaceae</taxon>
        <taxon>Alicyclobacillus</taxon>
    </lineage>
</organism>
<dbReference type="InterPro" id="IPR000160">
    <property type="entry name" value="GGDEF_dom"/>
</dbReference>
<dbReference type="Proteomes" id="UP000183508">
    <property type="component" value="Unassembled WGS sequence"/>
</dbReference>
<dbReference type="STRING" id="392015.SAMN05421543_1525"/>
<dbReference type="SMART" id="SM00267">
    <property type="entry name" value="GGDEF"/>
    <property type="match status" value="1"/>
</dbReference>
<name>A0A1I7LHP7_9BACL</name>